<dbReference type="InterPro" id="IPR002429">
    <property type="entry name" value="CcO_II-like_C"/>
</dbReference>
<dbReference type="PANTHER" id="PTHR22888:SF9">
    <property type="entry name" value="CYTOCHROME C OXIDASE SUBUNIT 2"/>
    <property type="match status" value="1"/>
</dbReference>
<feature type="transmembrane region" description="Helical" evidence="16">
    <location>
        <begin position="20"/>
        <end position="49"/>
    </location>
</feature>
<evidence type="ECO:0000256" key="2">
    <source>
        <dbReference type="ARBA" id="ARBA00007866"/>
    </source>
</evidence>
<evidence type="ECO:0000313" key="19">
    <source>
        <dbReference type="EMBL" id="QNA49652.1"/>
    </source>
</evidence>
<keyword evidence="15" id="KW-0999">Mitochondrion inner membrane</keyword>
<comment type="subcellular location">
    <subcellularLocation>
        <location evidence="1">Membrane</location>
        <topology evidence="1">Multi-pass membrane protein</topology>
    </subcellularLocation>
    <subcellularLocation>
        <location evidence="15">Mitochondrion inner membrane</location>
        <topology evidence="15">Multi-pass membrane protein</topology>
    </subcellularLocation>
</comment>
<dbReference type="GeneID" id="58912232"/>
<organism evidence="19">
    <name type="scientific">Syndesmis echinorum</name>
    <dbReference type="NCBI Taxonomy" id="2019369"/>
    <lineage>
        <taxon>Eukaryota</taxon>
        <taxon>Metazoa</taxon>
        <taxon>Spiralia</taxon>
        <taxon>Lophotrochozoa</taxon>
        <taxon>Platyhelminthes</taxon>
        <taxon>Rhabditophora</taxon>
        <taxon>Rhabdocoela</taxon>
        <taxon>Dalyellioida</taxon>
        <taxon>Umagillidae</taxon>
        <taxon>Syndesmis</taxon>
    </lineage>
</organism>
<evidence type="ECO:0000256" key="13">
    <source>
        <dbReference type="ARBA" id="ARBA00023136"/>
    </source>
</evidence>
<evidence type="ECO:0000256" key="6">
    <source>
        <dbReference type="ARBA" id="ARBA00022692"/>
    </source>
</evidence>
<dbReference type="PROSITE" id="PS00078">
    <property type="entry name" value="COX2"/>
    <property type="match status" value="1"/>
</dbReference>
<dbReference type="AlphaFoldDB" id="A0A7G5XUL7"/>
<keyword evidence="7 15" id="KW-0479">Metal-binding</keyword>
<evidence type="ECO:0000256" key="7">
    <source>
        <dbReference type="ARBA" id="ARBA00022723"/>
    </source>
</evidence>
<keyword evidence="4 15" id="KW-0813">Transport</keyword>
<dbReference type="SUPFAM" id="SSF81464">
    <property type="entry name" value="Cytochrome c oxidase subunit II-like, transmembrane region"/>
    <property type="match status" value="1"/>
</dbReference>
<dbReference type="GO" id="GO:0042773">
    <property type="term" value="P:ATP synthesis coupled electron transport"/>
    <property type="evidence" value="ECO:0007669"/>
    <property type="project" value="TreeGrafter"/>
</dbReference>
<evidence type="ECO:0000259" key="17">
    <source>
        <dbReference type="PROSITE" id="PS50857"/>
    </source>
</evidence>
<keyword evidence="6 15" id="KW-0812">Transmembrane</keyword>
<dbReference type="InterPro" id="IPR008972">
    <property type="entry name" value="Cupredoxin"/>
</dbReference>
<dbReference type="InterPro" id="IPR045187">
    <property type="entry name" value="CcO_II"/>
</dbReference>
<evidence type="ECO:0000256" key="12">
    <source>
        <dbReference type="ARBA" id="ARBA00023008"/>
    </source>
</evidence>
<dbReference type="GO" id="GO:0004129">
    <property type="term" value="F:cytochrome-c oxidase activity"/>
    <property type="evidence" value="ECO:0007669"/>
    <property type="project" value="UniProtKB-EC"/>
</dbReference>
<evidence type="ECO:0000256" key="5">
    <source>
        <dbReference type="ARBA" id="ARBA00022660"/>
    </source>
</evidence>
<comment type="function">
    <text evidence="15">Component of the cytochrome c oxidase, the last enzyme in the mitochondrial electron transport chain which drives oxidative phosphorylation. The respiratory chain contains 3 multisubunit complexes succinate dehydrogenase (complex II, CII), ubiquinol-cytochrome c oxidoreductase (cytochrome b-c1 complex, complex III, CIII) and cytochrome c oxidase (complex IV, CIV), that cooperate to transfer electrons derived from NADH and succinate to molecular oxygen, creating an electrochemical gradient over the inner membrane that drives transmembrane transport and the ATP synthase. Cytochrome c oxidase is the component of the respiratory chain that catalyzes the reduction of oxygen to water. Electrons originating from reduced cytochrome c in the intermembrane space (IMS) are transferred via the dinuclear copper A center (CU(A)) of subunit 2 and heme A of subunit 1 to the active site in subunit 1, a binuclear center (BNC) formed by heme A3 and copper B (CU(B)). The BNC reduces molecular oxygen to 2 water molecules using 4 electrons from cytochrome c in the IMS and 4 protons from the mitochondrial matrix.</text>
</comment>
<keyword evidence="13 15" id="KW-0472">Membrane</keyword>
<dbReference type="RefSeq" id="YP_009922617.1">
    <property type="nucleotide sequence ID" value="NC_050392.1"/>
</dbReference>
<name>A0A7G5XUL7_9PLAT</name>
<dbReference type="Gene3D" id="1.10.287.90">
    <property type="match status" value="1"/>
</dbReference>
<dbReference type="PROSITE" id="PS50999">
    <property type="entry name" value="COX2_TM"/>
    <property type="match status" value="1"/>
</dbReference>
<evidence type="ECO:0000259" key="18">
    <source>
        <dbReference type="PROSITE" id="PS50999"/>
    </source>
</evidence>
<evidence type="ECO:0000256" key="14">
    <source>
        <dbReference type="ARBA" id="ARBA00049512"/>
    </source>
</evidence>
<sequence>MILRNGPQDSMTMSSQEYLLFHDLGIAVIILVSIIVGGLLIGFSFNALVETETNENKNLEIVWTVVPACILIGLAFPSIKLLYLIDCPSSASNINNVKVVGHQWYWNYQYDAFGVSLNYDSYMVGDDDLLEGDFRLLEVDNPLVISEGVMTQFFVTSADVIHSFAVPALGLKLDAIPGRLNMQAALPLFYGSFYGQCSEICGADHSFMPINIEVGQNLIEG</sequence>
<evidence type="ECO:0000256" key="9">
    <source>
        <dbReference type="ARBA" id="ARBA00022967"/>
    </source>
</evidence>
<evidence type="ECO:0000256" key="15">
    <source>
        <dbReference type="RuleBase" id="RU000457"/>
    </source>
</evidence>
<dbReference type="InterPro" id="IPR001505">
    <property type="entry name" value="Copper_CuA"/>
</dbReference>
<keyword evidence="12 15" id="KW-0186">Copper</keyword>
<protein>
    <recommendedName>
        <fullName evidence="3 15">Cytochrome c oxidase subunit 2</fullName>
    </recommendedName>
</protein>
<dbReference type="PROSITE" id="PS50857">
    <property type="entry name" value="COX2_CUA"/>
    <property type="match status" value="1"/>
</dbReference>
<evidence type="ECO:0000256" key="4">
    <source>
        <dbReference type="ARBA" id="ARBA00022448"/>
    </source>
</evidence>
<geneLocation type="mitochondrion" evidence="19"/>
<keyword evidence="8" id="KW-0460">Magnesium</keyword>
<evidence type="ECO:0000256" key="16">
    <source>
        <dbReference type="SAM" id="Phobius"/>
    </source>
</evidence>
<reference evidence="19" key="1">
    <citation type="journal article" date="2020" name="Int. J. Biol. Macromol.">
        <title>The first mitochondrial genomes of endosymbiotic rhabdocoels illustrate evolutionary relaxation of atp8 and genome plasticity in flatworms.</title>
        <authorList>
            <person name="Monnens M."/>
            <person name="Thijs S."/>
            <person name="Briscoe A.G."/>
            <person name="Clark M."/>
            <person name="Frost E.J."/>
            <person name="Littlewood D.T.J."/>
            <person name="Sewell M."/>
            <person name="Smeets K."/>
            <person name="Artois T."/>
            <person name="Vanhove M.P.M."/>
        </authorList>
    </citation>
    <scope>NUCLEOTIDE SEQUENCE</scope>
    <source>
        <strain evidence="19">DH_10</strain>
    </source>
</reference>
<dbReference type="PANTHER" id="PTHR22888">
    <property type="entry name" value="CYTOCHROME C OXIDASE, SUBUNIT II"/>
    <property type="match status" value="1"/>
</dbReference>
<evidence type="ECO:0000256" key="8">
    <source>
        <dbReference type="ARBA" id="ARBA00022842"/>
    </source>
</evidence>
<dbReference type="PRINTS" id="PR01166">
    <property type="entry name" value="CYCOXIDASEII"/>
</dbReference>
<dbReference type="Pfam" id="PF00116">
    <property type="entry name" value="COX2"/>
    <property type="match status" value="1"/>
</dbReference>
<dbReference type="GO" id="GO:0005743">
    <property type="term" value="C:mitochondrial inner membrane"/>
    <property type="evidence" value="ECO:0007669"/>
    <property type="project" value="UniProtKB-SubCell"/>
</dbReference>
<keyword evidence="15 19" id="KW-0496">Mitochondrion</keyword>
<feature type="domain" description="Cytochrome oxidase subunit II copper A binding" evidence="17">
    <location>
        <begin position="92"/>
        <end position="221"/>
    </location>
</feature>
<dbReference type="Pfam" id="PF02790">
    <property type="entry name" value="COX2_TM"/>
    <property type="match status" value="1"/>
</dbReference>
<keyword evidence="11 16" id="KW-1133">Transmembrane helix</keyword>
<dbReference type="InterPro" id="IPR011759">
    <property type="entry name" value="Cyt_c_oxidase_su2_TM_dom"/>
</dbReference>
<dbReference type="EMBL" id="MT063058">
    <property type="protein sequence ID" value="QNA49652.1"/>
    <property type="molecule type" value="Genomic_DNA"/>
</dbReference>
<evidence type="ECO:0000256" key="3">
    <source>
        <dbReference type="ARBA" id="ARBA00015946"/>
    </source>
</evidence>
<gene>
    <name evidence="19" type="primary">cox2</name>
</gene>
<keyword evidence="10 15" id="KW-0249">Electron transport</keyword>
<keyword evidence="5 15" id="KW-0679">Respiratory chain</keyword>
<proteinExistence type="inferred from homology"/>
<evidence type="ECO:0000256" key="11">
    <source>
        <dbReference type="ARBA" id="ARBA00022989"/>
    </source>
</evidence>
<comment type="catalytic activity">
    <reaction evidence="14">
        <text>4 Fe(II)-[cytochrome c] + O2 + 8 H(+)(in) = 4 Fe(III)-[cytochrome c] + 2 H2O + 4 H(+)(out)</text>
        <dbReference type="Rhea" id="RHEA:11436"/>
        <dbReference type="Rhea" id="RHEA-COMP:10350"/>
        <dbReference type="Rhea" id="RHEA-COMP:14399"/>
        <dbReference type="ChEBI" id="CHEBI:15377"/>
        <dbReference type="ChEBI" id="CHEBI:15378"/>
        <dbReference type="ChEBI" id="CHEBI:15379"/>
        <dbReference type="ChEBI" id="CHEBI:29033"/>
        <dbReference type="ChEBI" id="CHEBI:29034"/>
        <dbReference type="EC" id="7.1.1.9"/>
    </reaction>
    <physiologicalReaction direction="left-to-right" evidence="14">
        <dbReference type="Rhea" id="RHEA:11437"/>
    </physiologicalReaction>
</comment>
<dbReference type="SUPFAM" id="SSF49503">
    <property type="entry name" value="Cupredoxins"/>
    <property type="match status" value="1"/>
</dbReference>
<comment type="similarity">
    <text evidence="2 15">Belongs to the cytochrome c oxidase subunit 2 family.</text>
</comment>
<evidence type="ECO:0000256" key="10">
    <source>
        <dbReference type="ARBA" id="ARBA00022982"/>
    </source>
</evidence>
<dbReference type="InterPro" id="IPR036257">
    <property type="entry name" value="Cyt_c_oxidase_su2_TM_sf"/>
</dbReference>
<dbReference type="Gene3D" id="2.60.40.420">
    <property type="entry name" value="Cupredoxins - blue copper proteins"/>
    <property type="match status" value="1"/>
</dbReference>
<feature type="domain" description="Cytochrome oxidase subunit II transmembrane region profile" evidence="18">
    <location>
        <begin position="1"/>
        <end position="89"/>
    </location>
</feature>
<accession>A0A7G5XUL7</accession>
<evidence type="ECO:0000256" key="1">
    <source>
        <dbReference type="ARBA" id="ARBA00004141"/>
    </source>
</evidence>
<feature type="transmembrane region" description="Helical" evidence="16">
    <location>
        <begin position="61"/>
        <end position="85"/>
    </location>
</feature>
<comment type="cofactor">
    <cofactor evidence="15">
        <name>Cu cation</name>
        <dbReference type="ChEBI" id="CHEBI:23378"/>
    </cofactor>
    <text evidence="15">Binds a copper A center.</text>
</comment>
<keyword evidence="9" id="KW-1278">Translocase</keyword>
<dbReference type="GO" id="GO:0005507">
    <property type="term" value="F:copper ion binding"/>
    <property type="evidence" value="ECO:0007669"/>
    <property type="project" value="InterPro"/>
</dbReference>